<organism evidence="4 5">
    <name type="scientific">Candolleomyces eurysporus</name>
    <dbReference type="NCBI Taxonomy" id="2828524"/>
    <lineage>
        <taxon>Eukaryota</taxon>
        <taxon>Fungi</taxon>
        <taxon>Dikarya</taxon>
        <taxon>Basidiomycota</taxon>
        <taxon>Agaricomycotina</taxon>
        <taxon>Agaricomycetes</taxon>
        <taxon>Agaricomycetidae</taxon>
        <taxon>Agaricales</taxon>
        <taxon>Agaricineae</taxon>
        <taxon>Psathyrellaceae</taxon>
        <taxon>Candolleomyces</taxon>
    </lineage>
</organism>
<dbReference type="InterPro" id="IPR012677">
    <property type="entry name" value="Nucleotide-bd_a/b_plait_sf"/>
</dbReference>
<name>A0A9W8MJF2_9AGAR</name>
<dbReference type="SUPFAM" id="SSF54928">
    <property type="entry name" value="RNA-binding domain, RBD"/>
    <property type="match status" value="2"/>
</dbReference>
<dbReference type="PANTHER" id="PTHR48034">
    <property type="entry name" value="TRANSFORMER-2 SEX-DETERMINING PROTEIN-RELATED"/>
    <property type="match status" value="1"/>
</dbReference>
<evidence type="ECO:0000256" key="1">
    <source>
        <dbReference type="PROSITE-ProRule" id="PRU00176"/>
    </source>
</evidence>
<sequence>MDNDYSQGVQEAEYPLEPHPHPYLHDPMLYITNLPAFVTDEMLAVAFMYCGPFRPKIQRDTASQMLSGTIEFKFLEKAEKALTTLQGRPIPDVAQNVPLVLSPYPPTNPPTSLPPPSALPRLVKHLPPGYTDSQLYDLFRPFGALASARTQAPFGPDTGIVEFWNENDARAAEESMHCAEVDGQNIAVQVYHQPRRTSASFADFNPNATAFVPTGTFFPSYPNQNLDPEIDSNSLFTHFRRFGQIVSARVMRNESGESRGFGFVSFQVPEQATAALHAMNGVQLGSKQIVVRLHEPKQLRQEKLAQRYGHNGHPRSASGATSPTISEAGDYNTWSPRARSATLGSPHGAGSSKPSYDRSERSRRGSGSYYNAALSGTLNLPMRYDELSALTPVVRKEVLSGELSRRIQTMGLVPQAEVSDIVESLANLALSDVIQTLEHPDKLKEQVEQRRKTNIQPPEKSSSPVSASQISSTSDLNAANATASAPEHPSTPISVSATLSTPPRTSSPSGSVPPMSERDRMIAAVNKFENSRQEELTELLMGLPKRERAMCLFNPEILRAKLVDAKAILDSSDDDEEQQTPATTTAPKPLEVRAPVPVTPKSNKTSPAKVADSPSTPALSSRGASAAASPAPATPGGGATISGTHTIASLAKLPAAEVIRLANLSSATGLPLPKSDPLVVQATDEFIDSLLDQTVLVQKQKLGDKLYKVVKSFGIKQAPKVTIHLLDQEDLRALAHLMNSYPAVLKEKALNVTLR</sequence>
<accession>A0A9W8MJF2</accession>
<evidence type="ECO:0000259" key="3">
    <source>
        <dbReference type="PROSITE" id="PS50102"/>
    </source>
</evidence>
<dbReference type="AlphaFoldDB" id="A0A9W8MJF2"/>
<feature type="non-terminal residue" evidence="4">
    <location>
        <position position="1"/>
    </location>
</feature>
<feature type="compositionally biased region" description="Low complexity" evidence="2">
    <location>
        <begin position="496"/>
        <end position="514"/>
    </location>
</feature>
<proteinExistence type="predicted"/>
<evidence type="ECO:0000313" key="4">
    <source>
        <dbReference type="EMBL" id="KAJ2934190.1"/>
    </source>
</evidence>
<feature type="compositionally biased region" description="Basic and acidic residues" evidence="2">
    <location>
        <begin position="441"/>
        <end position="451"/>
    </location>
</feature>
<dbReference type="SMART" id="SM00360">
    <property type="entry name" value="RRM"/>
    <property type="match status" value="3"/>
</dbReference>
<protein>
    <recommendedName>
        <fullName evidence="3">RRM domain-containing protein</fullName>
    </recommendedName>
</protein>
<dbReference type="OrthoDB" id="6159137at2759"/>
<dbReference type="Gene3D" id="3.30.70.330">
    <property type="match status" value="3"/>
</dbReference>
<feature type="region of interest" description="Disordered" evidence="2">
    <location>
        <begin position="307"/>
        <end position="369"/>
    </location>
</feature>
<keyword evidence="1" id="KW-0694">RNA-binding</keyword>
<dbReference type="InterPro" id="IPR000504">
    <property type="entry name" value="RRM_dom"/>
</dbReference>
<dbReference type="SUPFAM" id="SSF63570">
    <property type="entry name" value="PABC (PABP) domain"/>
    <property type="match status" value="1"/>
</dbReference>
<feature type="domain" description="RRM" evidence="3">
    <location>
        <begin position="122"/>
        <end position="193"/>
    </location>
</feature>
<feature type="compositionally biased region" description="Low complexity" evidence="2">
    <location>
        <begin position="617"/>
        <end position="631"/>
    </location>
</feature>
<feature type="region of interest" description="Disordered" evidence="2">
    <location>
        <begin position="570"/>
        <end position="640"/>
    </location>
</feature>
<reference evidence="4" key="1">
    <citation type="submission" date="2022-06" db="EMBL/GenBank/DDBJ databases">
        <title>Genome Sequence of Candolleomyces eurysporus.</title>
        <authorList>
            <person name="Buettner E."/>
        </authorList>
    </citation>
    <scope>NUCLEOTIDE SEQUENCE</scope>
    <source>
        <strain evidence="4">VTCC 930004</strain>
    </source>
</reference>
<feature type="region of interest" description="Disordered" evidence="2">
    <location>
        <begin position="441"/>
        <end position="517"/>
    </location>
</feature>
<dbReference type="CDD" id="cd00590">
    <property type="entry name" value="RRM_SF"/>
    <property type="match status" value="1"/>
</dbReference>
<dbReference type="InterPro" id="IPR050441">
    <property type="entry name" value="RBM"/>
</dbReference>
<evidence type="ECO:0000313" key="5">
    <source>
        <dbReference type="Proteomes" id="UP001140091"/>
    </source>
</evidence>
<gene>
    <name evidence="4" type="ORF">H1R20_g2917</name>
</gene>
<feature type="compositionally biased region" description="Low complexity" evidence="2">
    <location>
        <begin position="461"/>
        <end position="474"/>
    </location>
</feature>
<dbReference type="GO" id="GO:0003723">
    <property type="term" value="F:RNA binding"/>
    <property type="evidence" value="ECO:0007669"/>
    <property type="project" value="UniProtKB-UniRule"/>
</dbReference>
<keyword evidence="5" id="KW-1185">Reference proteome</keyword>
<dbReference type="EMBL" id="JANBPK010000725">
    <property type="protein sequence ID" value="KAJ2934190.1"/>
    <property type="molecule type" value="Genomic_DNA"/>
</dbReference>
<dbReference type="Proteomes" id="UP001140091">
    <property type="component" value="Unassembled WGS sequence"/>
</dbReference>
<dbReference type="PROSITE" id="PS50102">
    <property type="entry name" value="RRM"/>
    <property type="match status" value="2"/>
</dbReference>
<dbReference type="Pfam" id="PF00076">
    <property type="entry name" value="RRM_1"/>
    <property type="match status" value="3"/>
</dbReference>
<dbReference type="InterPro" id="IPR035979">
    <property type="entry name" value="RBD_domain_sf"/>
</dbReference>
<dbReference type="Gene3D" id="1.10.1900.10">
    <property type="entry name" value="c-terminal domain of poly(a) binding protein"/>
    <property type="match status" value="1"/>
</dbReference>
<feature type="domain" description="RRM" evidence="3">
    <location>
        <begin position="225"/>
        <end position="296"/>
    </location>
</feature>
<comment type="caution">
    <text evidence="4">The sequence shown here is derived from an EMBL/GenBank/DDBJ whole genome shotgun (WGS) entry which is preliminary data.</text>
</comment>
<evidence type="ECO:0000256" key="2">
    <source>
        <dbReference type="SAM" id="MobiDB-lite"/>
    </source>
</evidence>
<dbReference type="InterPro" id="IPR036053">
    <property type="entry name" value="PABP-dom"/>
</dbReference>